<dbReference type="Pfam" id="PF01000">
    <property type="entry name" value="RNA_pol_A_bac"/>
    <property type="match status" value="1"/>
</dbReference>
<evidence type="ECO:0000313" key="2">
    <source>
        <dbReference type="EMBL" id="WMV52141.1"/>
    </source>
</evidence>
<evidence type="ECO:0000259" key="1">
    <source>
        <dbReference type="Pfam" id="PF01000"/>
    </source>
</evidence>
<reference evidence="2" key="1">
    <citation type="submission" date="2023-08" db="EMBL/GenBank/DDBJ databases">
        <title>A de novo genome assembly of Solanum verrucosum Schlechtendal, a Mexican diploid species geographically isolated from the other diploid A-genome species in potato relatives.</title>
        <authorList>
            <person name="Hosaka K."/>
        </authorList>
    </citation>
    <scope>NUCLEOTIDE SEQUENCE</scope>
    <source>
        <tissue evidence="2">Young leaves</tissue>
    </source>
</reference>
<dbReference type="EMBL" id="CP133621">
    <property type="protein sequence ID" value="WMV52141.1"/>
    <property type="molecule type" value="Genomic_DNA"/>
</dbReference>
<keyword evidence="3" id="KW-1185">Reference proteome</keyword>
<dbReference type="InterPro" id="IPR036643">
    <property type="entry name" value="RNApol_insert_sf"/>
</dbReference>
<dbReference type="GO" id="GO:0003899">
    <property type="term" value="F:DNA-directed RNA polymerase activity"/>
    <property type="evidence" value="ECO:0007669"/>
    <property type="project" value="InterPro"/>
</dbReference>
<dbReference type="SUPFAM" id="SSF56553">
    <property type="entry name" value="Insert subdomain of RNA polymerase alpha subunit"/>
    <property type="match status" value="1"/>
</dbReference>
<name>A0AAF0ZUP4_SOLVR</name>
<protein>
    <recommendedName>
        <fullName evidence="1">DNA-directed RNA polymerase insert domain-containing protein</fullName>
    </recommendedName>
</protein>
<accession>A0AAF0ZUP4</accession>
<dbReference type="AlphaFoldDB" id="A0AAF0ZUP4"/>
<dbReference type="GO" id="GO:0046983">
    <property type="term" value="F:protein dimerization activity"/>
    <property type="evidence" value="ECO:0007669"/>
    <property type="project" value="InterPro"/>
</dbReference>
<gene>
    <name evidence="2" type="ORF">MTR67_045526</name>
</gene>
<evidence type="ECO:0000313" key="3">
    <source>
        <dbReference type="Proteomes" id="UP001234989"/>
    </source>
</evidence>
<organism evidence="2 3">
    <name type="scientific">Solanum verrucosum</name>
    <dbReference type="NCBI Taxonomy" id="315347"/>
    <lineage>
        <taxon>Eukaryota</taxon>
        <taxon>Viridiplantae</taxon>
        <taxon>Streptophyta</taxon>
        <taxon>Embryophyta</taxon>
        <taxon>Tracheophyta</taxon>
        <taxon>Spermatophyta</taxon>
        <taxon>Magnoliopsida</taxon>
        <taxon>eudicotyledons</taxon>
        <taxon>Gunneridae</taxon>
        <taxon>Pentapetalae</taxon>
        <taxon>asterids</taxon>
        <taxon>lamiids</taxon>
        <taxon>Solanales</taxon>
        <taxon>Solanaceae</taxon>
        <taxon>Solanoideae</taxon>
        <taxon>Solaneae</taxon>
        <taxon>Solanum</taxon>
    </lineage>
</organism>
<dbReference type="GO" id="GO:0006351">
    <property type="term" value="P:DNA-templated transcription"/>
    <property type="evidence" value="ECO:0007669"/>
    <property type="project" value="InterPro"/>
</dbReference>
<dbReference type="Proteomes" id="UP001234989">
    <property type="component" value="Chromosome 10"/>
</dbReference>
<feature type="domain" description="DNA-directed RNA polymerase insert" evidence="1">
    <location>
        <begin position="26"/>
        <end position="91"/>
    </location>
</feature>
<sequence>MCCDVKRFTWRNWRNMYHTCKCKYEKLPHEYSTIMGIQESVNEILMNLKEIVLGSNLYGTFDASICVKGLRYVTAQNIILPPYVEIVDNTQH</sequence>
<proteinExistence type="predicted"/>
<dbReference type="Gene3D" id="2.170.120.12">
    <property type="entry name" value="DNA-directed RNA polymerase, insert domain"/>
    <property type="match status" value="1"/>
</dbReference>
<dbReference type="InterPro" id="IPR011262">
    <property type="entry name" value="DNA-dir_RNA_pol_insert"/>
</dbReference>